<keyword evidence="3" id="KW-1185">Reference proteome</keyword>
<evidence type="ECO:0000313" key="2">
    <source>
        <dbReference type="EMBL" id="MFC0081507.1"/>
    </source>
</evidence>
<dbReference type="Proteomes" id="UP001589788">
    <property type="component" value="Unassembled WGS sequence"/>
</dbReference>
<gene>
    <name evidence="2" type="ORF">ACFFRE_05010</name>
</gene>
<dbReference type="RefSeq" id="WP_377788758.1">
    <property type="nucleotide sequence ID" value="NZ_JBHLYQ010000034.1"/>
</dbReference>
<evidence type="ECO:0000313" key="3">
    <source>
        <dbReference type="Proteomes" id="UP001589788"/>
    </source>
</evidence>
<dbReference type="Gene3D" id="2.60.40.10">
    <property type="entry name" value="Immunoglobulins"/>
    <property type="match status" value="1"/>
</dbReference>
<dbReference type="InterPro" id="IPR013783">
    <property type="entry name" value="Ig-like_fold"/>
</dbReference>
<comment type="caution">
    <text evidence="2">The sequence shown here is derived from an EMBL/GenBank/DDBJ whole genome shotgun (WGS) entry which is preliminary data.</text>
</comment>
<sequence>MKRLVRLGRLRGRAAKLGGVGLLAATVFGAVMAVARPAWAVWNPDAYGNPPGGSPPYCSGLHTPNPQPCAQSVPGISYSPSLVDFGYIDNNGGSSTQSITITNNSSQTVELTGVGSIFYFNAPSDSETGIYCTNAPSGSDTVQLAPGQSCTANVTLTFGDGQYVQDCYPANNTTCEYYYAPSFFVAPASNPNDSTGFYVPVEFVVGPPGGGPGIPTTPGPPSQQGGGSSTTPAPPSGPIQPATGCHQLPAGTVVAALATPDGGGYWIVDSAGQVSNCGDASPVFGQLSSPPPSPIVAAAESPGGLGYWMVSADGAVYAFGDAQYWGGANTLPTPLAAPIVGIGADQATGGYWLVGADGGVFSFHAQFEGSTWSDGITGLSGPHPLAAPIVGIDGSPDGQGYLLVGADGGVFTFGDAQFHGSVPGVLPPGTHLAKPVVGIVADPATGGYWMVASDGGVFSFDAPFFGSVPQQLPPGVQLARPVVGITAPASGQGYWMVASDGGVFSFHEQFYGSAA</sequence>
<organism evidence="2 3">
    <name type="scientific">Aciditerrimonas ferrireducens</name>
    <dbReference type="NCBI Taxonomy" id="667306"/>
    <lineage>
        <taxon>Bacteria</taxon>
        <taxon>Bacillati</taxon>
        <taxon>Actinomycetota</taxon>
        <taxon>Acidimicrobiia</taxon>
        <taxon>Acidimicrobiales</taxon>
        <taxon>Acidimicrobiaceae</taxon>
        <taxon>Aciditerrimonas</taxon>
    </lineage>
</organism>
<protein>
    <recommendedName>
        <fullName evidence="4">Choice-of-anchor D domain-containing protein</fullName>
    </recommendedName>
</protein>
<accession>A0ABV6C5I1</accession>
<dbReference type="SUPFAM" id="SSF101898">
    <property type="entry name" value="NHL repeat"/>
    <property type="match status" value="1"/>
</dbReference>
<dbReference type="EMBL" id="JBHLYQ010000034">
    <property type="protein sequence ID" value="MFC0081507.1"/>
    <property type="molecule type" value="Genomic_DNA"/>
</dbReference>
<feature type="region of interest" description="Disordered" evidence="1">
    <location>
        <begin position="208"/>
        <end position="244"/>
    </location>
</feature>
<reference evidence="2 3" key="1">
    <citation type="submission" date="2024-09" db="EMBL/GenBank/DDBJ databases">
        <authorList>
            <person name="Sun Q."/>
            <person name="Mori K."/>
        </authorList>
    </citation>
    <scope>NUCLEOTIDE SEQUENCE [LARGE SCALE GENOMIC DNA]</scope>
    <source>
        <strain evidence="2 3">JCM 15389</strain>
    </source>
</reference>
<proteinExistence type="predicted"/>
<evidence type="ECO:0008006" key="4">
    <source>
        <dbReference type="Google" id="ProtNLM"/>
    </source>
</evidence>
<name>A0ABV6C5I1_9ACTN</name>
<evidence type="ECO:0000256" key="1">
    <source>
        <dbReference type="SAM" id="MobiDB-lite"/>
    </source>
</evidence>